<organism evidence="2 3">
    <name type="scientific">uncultured phage cr60_1</name>
    <dbReference type="NCBI Taxonomy" id="2772082"/>
    <lineage>
        <taxon>Viruses</taxon>
        <taxon>Duplodnaviria</taxon>
        <taxon>Heunggongvirae</taxon>
        <taxon>Uroviricota</taxon>
        <taxon>Caudoviricetes</taxon>
        <taxon>Crassvirales</taxon>
        <taxon>Suoliviridae</taxon>
        <taxon>Loutivirinae</taxon>
        <taxon>Buchavirus</taxon>
        <taxon>Buchavirus hominis</taxon>
    </lineage>
</organism>
<evidence type="ECO:0000256" key="1">
    <source>
        <dbReference type="SAM" id="MobiDB-lite"/>
    </source>
</evidence>
<accession>A0A7M1RR59</accession>
<dbReference type="KEGG" id="vg:65130851"/>
<sequence length="136" mass="15544">MTHEESLMMWKLEMENFNKNIGMASKDMKKMYKILDTVITEGIITYEDFTNDMIDELTTLMVEEGKAGKDPKDRSTEVDIICKRLAEKYETKYNERESGTGTTELSTDNTEVSDTEELHESECVSEECNGDSSEIA</sequence>
<feature type="compositionally biased region" description="Polar residues" evidence="1">
    <location>
        <begin position="99"/>
        <end position="110"/>
    </location>
</feature>
<protein>
    <submittedName>
        <fullName evidence="2">Uncharacterized protein</fullName>
    </submittedName>
</protein>
<dbReference type="Proteomes" id="UP000593985">
    <property type="component" value="Segment"/>
</dbReference>
<feature type="region of interest" description="Disordered" evidence="1">
    <location>
        <begin position="92"/>
        <end position="136"/>
    </location>
</feature>
<evidence type="ECO:0000313" key="3">
    <source>
        <dbReference type="Proteomes" id="UP000593985"/>
    </source>
</evidence>
<keyword evidence="3" id="KW-1185">Reference proteome</keyword>
<dbReference type="RefSeq" id="YP_010112379.1">
    <property type="nucleotide sequence ID" value="NC_055891.1"/>
</dbReference>
<name>A0A7M1RR59_9CAUD</name>
<evidence type="ECO:0000313" key="2">
    <source>
        <dbReference type="EMBL" id="QOR56927.1"/>
    </source>
</evidence>
<dbReference type="GeneID" id="65130851"/>
<proteinExistence type="predicted"/>
<dbReference type="EMBL" id="MT774398">
    <property type="protein sequence ID" value="QOR56927.1"/>
    <property type="molecule type" value="Genomic_DNA"/>
</dbReference>
<reference evidence="2 3" key="1">
    <citation type="submission" date="2020-07" db="EMBL/GenBank/DDBJ databases">
        <title>Taxonomic proposal: Crassvirales, a new order of highly abundant and diverse bacterial viruses.</title>
        <authorList>
            <person name="Shkoporov A.N."/>
            <person name="Stockdale S.R."/>
            <person name="Guerin E."/>
            <person name="Ross R.P."/>
            <person name="Hill C."/>
        </authorList>
    </citation>
    <scope>NUCLEOTIDE SEQUENCE [LARGE SCALE GENOMIC DNA]</scope>
</reference>